<keyword evidence="1 2" id="KW-0812">Transmembrane</keyword>
<protein>
    <submittedName>
        <fullName evidence="2">Transmembrane domain-containing protein</fullName>
    </submittedName>
</protein>
<reference evidence="2" key="1">
    <citation type="journal article" date="2014" name="PLoS Genet.">
        <title>The Genome of Spironucleus salmonicida Highlights a Fish Pathogen Adapted to Fluctuating Environments.</title>
        <authorList>
            <person name="Xu F."/>
            <person name="Jerlstrom-Hultqvist J."/>
            <person name="Einarsson E."/>
            <person name="Astvaldsson A."/>
            <person name="Svard S.G."/>
            <person name="Andersson J.O."/>
        </authorList>
    </citation>
    <scope>NUCLEOTIDE SEQUENCE</scope>
</reference>
<accession>V6LPZ1</accession>
<feature type="transmembrane region" description="Helical" evidence="1">
    <location>
        <begin position="12"/>
        <end position="33"/>
    </location>
</feature>
<organism evidence="2">
    <name type="scientific">Spironucleus salmonicida</name>
    <dbReference type="NCBI Taxonomy" id="348837"/>
    <lineage>
        <taxon>Eukaryota</taxon>
        <taxon>Metamonada</taxon>
        <taxon>Diplomonadida</taxon>
        <taxon>Hexamitidae</taxon>
        <taxon>Hexamitinae</taxon>
        <taxon>Spironucleus</taxon>
    </lineage>
</organism>
<evidence type="ECO:0000256" key="1">
    <source>
        <dbReference type="SAM" id="Phobius"/>
    </source>
</evidence>
<sequence length="99" mass="11214">MIYVLSHVSIQAVAITVRMALLPFVIIIHLLHACVLERLTAAHAVIVIMGVVNVFLIFNLTIPEIVLHASQGIKILETYVFQYKMTKHVQKQVIKQQQL</sequence>
<keyword evidence="1" id="KW-0472">Membrane</keyword>
<name>V6LPZ1_9EUKA</name>
<evidence type="ECO:0000313" key="2">
    <source>
        <dbReference type="EMBL" id="EST46737.1"/>
    </source>
</evidence>
<dbReference type="EMBL" id="KI546067">
    <property type="protein sequence ID" value="EST46737.1"/>
    <property type="molecule type" value="Genomic_DNA"/>
</dbReference>
<keyword evidence="1" id="KW-1133">Transmembrane helix</keyword>
<gene>
    <name evidence="2" type="ORF">SS50377_13252</name>
</gene>
<dbReference type="AlphaFoldDB" id="V6LPZ1"/>
<feature type="transmembrane region" description="Helical" evidence="1">
    <location>
        <begin position="39"/>
        <end position="62"/>
    </location>
</feature>
<proteinExistence type="predicted"/>